<dbReference type="InterPro" id="IPR007527">
    <property type="entry name" value="Znf_SWIM"/>
</dbReference>
<keyword evidence="3" id="KW-0863">Zinc-finger</keyword>
<dbReference type="GO" id="GO:0008270">
    <property type="term" value="F:zinc ion binding"/>
    <property type="evidence" value="ECO:0007669"/>
    <property type="project" value="UniProtKB-KW"/>
</dbReference>
<comment type="cofactor">
    <cofactor evidence="1">
        <name>a divalent metal cation</name>
        <dbReference type="ChEBI" id="CHEBI:60240"/>
    </cofactor>
</comment>
<organism evidence="5 6">
    <name type="scientific">Lasius niger</name>
    <name type="common">Black garden ant</name>
    <dbReference type="NCBI Taxonomy" id="67767"/>
    <lineage>
        <taxon>Eukaryota</taxon>
        <taxon>Metazoa</taxon>
        <taxon>Ecdysozoa</taxon>
        <taxon>Arthropoda</taxon>
        <taxon>Hexapoda</taxon>
        <taxon>Insecta</taxon>
        <taxon>Pterygota</taxon>
        <taxon>Neoptera</taxon>
        <taxon>Endopterygota</taxon>
        <taxon>Hymenoptera</taxon>
        <taxon>Apocrita</taxon>
        <taxon>Aculeata</taxon>
        <taxon>Formicoidea</taxon>
        <taxon>Formicidae</taxon>
        <taxon>Formicinae</taxon>
        <taxon>Lasius</taxon>
        <taxon>Lasius</taxon>
    </lineage>
</organism>
<gene>
    <name evidence="5" type="ORF">RF55_17105</name>
</gene>
<evidence type="ECO:0000313" key="5">
    <source>
        <dbReference type="EMBL" id="KMQ84797.1"/>
    </source>
</evidence>
<keyword evidence="6" id="KW-1185">Reference proteome</keyword>
<evidence type="ECO:0000256" key="2">
    <source>
        <dbReference type="ARBA" id="ARBA00022723"/>
    </source>
</evidence>
<accession>A0A0J7K386</accession>
<name>A0A0J7K386_LASNI</name>
<dbReference type="AlphaFoldDB" id="A0A0J7K386"/>
<dbReference type="OrthoDB" id="7446692at2759"/>
<protein>
    <submittedName>
        <fullName evidence="5">Vacuolar protein sorting-associated protein 13c</fullName>
    </submittedName>
</protein>
<evidence type="ECO:0000256" key="3">
    <source>
        <dbReference type="PROSITE-ProRule" id="PRU00325"/>
    </source>
</evidence>
<evidence type="ECO:0000259" key="4">
    <source>
        <dbReference type="PROSITE" id="PS50966"/>
    </source>
</evidence>
<sequence length="577" mass="67255">MRRLSIACRVNIFLVQNIYVSENVRACVHHFDEEGLLPRLLLAGLRSINRPYVIKGPQLQIFLQQLRNVANNQNKFENETSFSEDEFKSISPINKDQFLELFRYCDRVPCTGGYRYIQIKDLLTFLCKLRQELSDDFLRITFGYSTRQAVSLAIATVRKSLFHRFVPENVGFQAITRAMFIENHVTEFSNKLYNLQPETPQVIVAIDATYGYMHKSKNFRILRQSFSLHKHRHSIKPTVIVAPDGYILAGLEPYFSDHYNNDAAILQREFERDAGIMRQWFRNGDIFLVDRGFRDVVPWLEKMGINCWMPAILERGQHQFTTEDVNMTRKITKNRWVVEARNGHFRSLFKFFSETIIMPHIRHLHDFYLIAAAIINKYHPPLIMEQASAEAASEMIERSLMPNVIQARVEVDNLRLRRGQWMRLNDNVVPDFPILTLDYLRHLTIGVYQVNLAPSYIQDTFEREGVGELQIDQALAEPGFIRLRVYSRFRRAMKHQVFIAYVSENISEDEEPISGYYCTCQSGARTLGTCAHVASIVWYLSYARHQPNVKYPDNSLLNAIRDTNNAFEGNEDEDLEN</sequence>
<evidence type="ECO:0000256" key="1">
    <source>
        <dbReference type="ARBA" id="ARBA00001968"/>
    </source>
</evidence>
<dbReference type="Pfam" id="PF13359">
    <property type="entry name" value="DDE_Tnp_4"/>
    <property type="match status" value="1"/>
</dbReference>
<proteinExistence type="predicted"/>
<dbReference type="Proteomes" id="UP000036403">
    <property type="component" value="Unassembled WGS sequence"/>
</dbReference>
<dbReference type="PANTHER" id="PTHR23080">
    <property type="entry name" value="THAP DOMAIN PROTEIN"/>
    <property type="match status" value="1"/>
</dbReference>
<reference evidence="5 6" key="1">
    <citation type="submission" date="2015-04" db="EMBL/GenBank/DDBJ databases">
        <title>Lasius niger genome sequencing.</title>
        <authorList>
            <person name="Konorov E.A."/>
            <person name="Nikitin M.A."/>
            <person name="Kirill M.V."/>
            <person name="Chang P."/>
        </authorList>
    </citation>
    <scope>NUCLEOTIDE SEQUENCE [LARGE SCALE GENOMIC DNA]</scope>
    <source>
        <tissue evidence="5">Whole</tissue>
    </source>
</reference>
<dbReference type="PaxDb" id="67767-A0A0J7K386"/>
<keyword evidence="3" id="KW-0862">Zinc</keyword>
<keyword evidence="2" id="KW-0479">Metal-binding</keyword>
<dbReference type="InterPro" id="IPR027806">
    <property type="entry name" value="HARBI1_dom"/>
</dbReference>
<dbReference type="PROSITE" id="PS50966">
    <property type="entry name" value="ZF_SWIM"/>
    <property type="match status" value="1"/>
</dbReference>
<comment type="caution">
    <text evidence="5">The sequence shown here is derived from an EMBL/GenBank/DDBJ whole genome shotgun (WGS) entry which is preliminary data.</text>
</comment>
<feature type="domain" description="SWIM-type" evidence="4">
    <location>
        <begin position="500"/>
        <end position="541"/>
    </location>
</feature>
<evidence type="ECO:0000313" key="6">
    <source>
        <dbReference type="Proteomes" id="UP000036403"/>
    </source>
</evidence>
<dbReference type="EMBL" id="LBMM01015464">
    <property type="protein sequence ID" value="KMQ84797.1"/>
    <property type="molecule type" value="Genomic_DNA"/>
</dbReference>